<keyword evidence="3" id="KW-0106">Calcium</keyword>
<reference evidence="4 5" key="1">
    <citation type="submission" date="2019-08" db="EMBL/GenBank/DDBJ databases">
        <title>Seonamhaeicola sediminis sp. nov., isolated from marine sediment.</title>
        <authorList>
            <person name="Cao W.R."/>
        </authorList>
    </citation>
    <scope>NUCLEOTIDE SEQUENCE [LARGE SCALE GENOMIC DNA]</scope>
    <source>
        <strain evidence="4 5">B011</strain>
    </source>
</reference>
<sequence length="295" mass="34163">MHLLENDLLKISVKPIGAELCSIRSIKNNTEFMWQGDPDVWGSHAPNLFPIIGMLKEGKYIFNNKTYSIPKHGFIRHNPDIKLIKTTYNNLTYALRYSQELLKDYPFKFEFHISYTLKDDTIEVKHEVKNLDDKTLYFSVGGHPAFKCPVFSDENYNDYTLEFAHEELADTYLLNKANGLVTQNTKRILNSTKTLPLEHRLFEDDALIFKNLKSRKVTLKSVKNDDILSVAYKDFDYLGIWAKTNGDFICIEPWLGITDNDTTNQELTEKEGILSLAANKTFEASYYIEINKKHL</sequence>
<comment type="cofactor">
    <cofactor evidence="1">
        <name>Ca(2+)</name>
        <dbReference type="ChEBI" id="CHEBI:29108"/>
    </cofactor>
</comment>
<evidence type="ECO:0000313" key="5">
    <source>
        <dbReference type="Proteomes" id="UP000323930"/>
    </source>
</evidence>
<dbReference type="SUPFAM" id="SSF74650">
    <property type="entry name" value="Galactose mutarotase-like"/>
    <property type="match status" value="1"/>
</dbReference>
<accession>A0A5D0I453</accession>
<dbReference type="InterPro" id="IPR011013">
    <property type="entry name" value="Gal_mutarotase_sf_dom"/>
</dbReference>
<protein>
    <submittedName>
        <fullName evidence="4">Aldose 1-epimerase family protein</fullName>
    </submittedName>
</protein>
<evidence type="ECO:0000256" key="2">
    <source>
        <dbReference type="ARBA" id="ARBA00011245"/>
    </source>
</evidence>
<dbReference type="OrthoDB" id="9795355at2"/>
<gene>
    <name evidence="4" type="ORF">FUA24_08800</name>
</gene>
<proteinExistence type="predicted"/>
<dbReference type="Proteomes" id="UP000323930">
    <property type="component" value="Unassembled WGS sequence"/>
</dbReference>
<organism evidence="4 5">
    <name type="scientific">Seonamhaeicola marinus</name>
    <dbReference type="NCBI Taxonomy" id="1912246"/>
    <lineage>
        <taxon>Bacteria</taxon>
        <taxon>Pseudomonadati</taxon>
        <taxon>Bacteroidota</taxon>
        <taxon>Flavobacteriia</taxon>
        <taxon>Flavobacteriales</taxon>
        <taxon>Flavobacteriaceae</taxon>
    </lineage>
</organism>
<comment type="subunit">
    <text evidence="2">Monomer.</text>
</comment>
<dbReference type="Gene3D" id="2.70.98.10">
    <property type="match status" value="1"/>
</dbReference>
<dbReference type="InterPro" id="IPR014718">
    <property type="entry name" value="GH-type_carb-bd"/>
</dbReference>
<evidence type="ECO:0000256" key="1">
    <source>
        <dbReference type="ARBA" id="ARBA00001913"/>
    </source>
</evidence>
<dbReference type="GO" id="GO:0005975">
    <property type="term" value="P:carbohydrate metabolic process"/>
    <property type="evidence" value="ECO:0007669"/>
    <property type="project" value="InterPro"/>
</dbReference>
<evidence type="ECO:0000256" key="3">
    <source>
        <dbReference type="ARBA" id="ARBA00022837"/>
    </source>
</evidence>
<dbReference type="AlphaFoldDB" id="A0A5D0I453"/>
<dbReference type="GO" id="GO:0030246">
    <property type="term" value="F:carbohydrate binding"/>
    <property type="evidence" value="ECO:0007669"/>
    <property type="project" value="InterPro"/>
</dbReference>
<dbReference type="InterPro" id="IPR008183">
    <property type="entry name" value="Aldose_1/G6P_1-epimerase"/>
</dbReference>
<dbReference type="Pfam" id="PF01263">
    <property type="entry name" value="Aldose_epim"/>
    <property type="match status" value="1"/>
</dbReference>
<evidence type="ECO:0000313" key="4">
    <source>
        <dbReference type="EMBL" id="TYA78446.1"/>
    </source>
</evidence>
<comment type="caution">
    <text evidence="4">The sequence shown here is derived from an EMBL/GenBank/DDBJ whole genome shotgun (WGS) entry which is preliminary data.</text>
</comment>
<keyword evidence="5" id="KW-1185">Reference proteome</keyword>
<dbReference type="RefSeq" id="WP_148541451.1">
    <property type="nucleotide sequence ID" value="NZ_VSDQ01000577.1"/>
</dbReference>
<dbReference type="EMBL" id="VSDQ01000577">
    <property type="protein sequence ID" value="TYA78446.1"/>
    <property type="molecule type" value="Genomic_DNA"/>
</dbReference>
<dbReference type="CDD" id="cd09024">
    <property type="entry name" value="Aldose_epim_lacX"/>
    <property type="match status" value="1"/>
</dbReference>
<dbReference type="InterPro" id="IPR037481">
    <property type="entry name" value="LacX"/>
</dbReference>
<name>A0A5D0I453_9FLAO</name>
<dbReference type="GO" id="GO:0016853">
    <property type="term" value="F:isomerase activity"/>
    <property type="evidence" value="ECO:0007669"/>
    <property type="project" value="InterPro"/>
</dbReference>